<protein>
    <submittedName>
        <fullName evidence="1">Uncharacterized protein</fullName>
    </submittedName>
</protein>
<proteinExistence type="predicted"/>
<dbReference type="Proteomes" id="UP001056539">
    <property type="component" value="Chromosome"/>
</dbReference>
<name>A0AAX3BBU8_9SPIR</name>
<evidence type="ECO:0000313" key="1">
    <source>
        <dbReference type="EMBL" id="URA09782.1"/>
    </source>
</evidence>
<keyword evidence="2" id="KW-1185">Reference proteome</keyword>
<accession>A0AAX3BBU8</accession>
<reference evidence="1" key="2">
    <citation type="submission" date="2022-06" db="EMBL/GenBank/DDBJ databases">
        <title>Thermospira aquatica gen. nov., sp. nov.</title>
        <authorList>
            <person name="Ben Ali Gam Z."/>
            <person name="Labat M."/>
        </authorList>
    </citation>
    <scope>NUCLEOTIDE SEQUENCE</scope>
    <source>
        <strain evidence="1">F1F22</strain>
    </source>
</reference>
<gene>
    <name evidence="1" type="ORF">KDW03_09885</name>
</gene>
<reference evidence="1" key="1">
    <citation type="submission" date="2021-04" db="EMBL/GenBank/DDBJ databases">
        <authorList>
            <person name="Postec A."/>
        </authorList>
    </citation>
    <scope>NUCLEOTIDE SEQUENCE</scope>
    <source>
        <strain evidence="1">F1F22</strain>
    </source>
</reference>
<dbReference type="RefSeq" id="WP_271434916.1">
    <property type="nucleotide sequence ID" value="NZ_CP073355.1"/>
</dbReference>
<dbReference type="KEGG" id="taqu:KDW03_09885"/>
<organism evidence="1 2">
    <name type="scientific">Thermospira aquatica</name>
    <dbReference type="NCBI Taxonomy" id="2828656"/>
    <lineage>
        <taxon>Bacteria</taxon>
        <taxon>Pseudomonadati</taxon>
        <taxon>Spirochaetota</taxon>
        <taxon>Spirochaetia</taxon>
        <taxon>Brevinematales</taxon>
        <taxon>Thermospiraceae</taxon>
        <taxon>Thermospira</taxon>
    </lineage>
</organism>
<evidence type="ECO:0000313" key="2">
    <source>
        <dbReference type="Proteomes" id="UP001056539"/>
    </source>
</evidence>
<dbReference type="AlphaFoldDB" id="A0AAX3BBU8"/>
<dbReference type="EMBL" id="CP073355">
    <property type="protein sequence ID" value="URA09782.1"/>
    <property type="molecule type" value="Genomic_DNA"/>
</dbReference>
<sequence length="113" mass="12482">MVLLVGVIGGMYGSLARLSGLGVYYSDQNWLGASWIIDDPILVPENGALIYRLPNEVGWEPFAYISTGNWNDSYAYGVINTEWVSVGLFINPNQQTEDYLESYSKVNAANPPT</sequence>